<sequence>MTHQPTRIALDRTKQLAGARLGLKASREALHPQEWPIDPQGSPSDKAGPPYSGVTCYIVDRLGDRMISWDHLLAEQPCGGAILSSLTMLYNFESACSQNLQIIVEYTLLIVGYVYLGVFGSQKKANGLLNAILDLCHVFETLGCVIVVWSTRLELSQPR</sequence>
<organism evidence="1 2">
    <name type="scientific">Populus alba</name>
    <name type="common">White poplar</name>
    <dbReference type="NCBI Taxonomy" id="43335"/>
    <lineage>
        <taxon>Eukaryota</taxon>
        <taxon>Viridiplantae</taxon>
        <taxon>Streptophyta</taxon>
        <taxon>Embryophyta</taxon>
        <taxon>Tracheophyta</taxon>
        <taxon>Spermatophyta</taxon>
        <taxon>Magnoliopsida</taxon>
        <taxon>eudicotyledons</taxon>
        <taxon>Gunneridae</taxon>
        <taxon>Pentapetalae</taxon>
        <taxon>rosids</taxon>
        <taxon>fabids</taxon>
        <taxon>Malpighiales</taxon>
        <taxon>Salicaceae</taxon>
        <taxon>Saliceae</taxon>
        <taxon>Populus</taxon>
    </lineage>
</organism>
<proteinExistence type="predicted"/>
<name>A0ACC4BUH1_POPAL</name>
<evidence type="ECO:0000313" key="1">
    <source>
        <dbReference type="EMBL" id="KAL3582041.1"/>
    </source>
</evidence>
<comment type="caution">
    <text evidence="1">The sequence shown here is derived from an EMBL/GenBank/DDBJ whole genome shotgun (WGS) entry which is preliminary data.</text>
</comment>
<keyword evidence="2" id="KW-1185">Reference proteome</keyword>
<reference evidence="1 2" key="1">
    <citation type="journal article" date="2024" name="Plant Biotechnol. J.">
        <title>Genome and CRISPR/Cas9 system of a widespread forest tree (Populus alba) in the world.</title>
        <authorList>
            <person name="Liu Y.J."/>
            <person name="Jiang P.F."/>
            <person name="Han X.M."/>
            <person name="Li X.Y."/>
            <person name="Wang H.M."/>
            <person name="Wang Y.J."/>
            <person name="Wang X.X."/>
            <person name="Zeng Q.Y."/>
        </authorList>
    </citation>
    <scope>NUCLEOTIDE SEQUENCE [LARGE SCALE GENOMIC DNA]</scope>
    <source>
        <strain evidence="2">cv. PAL-ZL1</strain>
    </source>
</reference>
<evidence type="ECO:0000313" key="2">
    <source>
        <dbReference type="Proteomes" id="UP000309997"/>
    </source>
</evidence>
<protein>
    <submittedName>
        <fullName evidence="1">Uncharacterized protein</fullName>
    </submittedName>
</protein>
<accession>A0ACC4BUH1</accession>
<gene>
    <name evidence="1" type="ORF">D5086_016373</name>
</gene>
<dbReference type="EMBL" id="RCHU02000008">
    <property type="protein sequence ID" value="KAL3582041.1"/>
    <property type="molecule type" value="Genomic_DNA"/>
</dbReference>
<dbReference type="Proteomes" id="UP000309997">
    <property type="component" value="Unassembled WGS sequence"/>
</dbReference>